<dbReference type="Gene3D" id="3.40.190.10">
    <property type="entry name" value="Periplasmic binding protein-like II"/>
    <property type="match status" value="2"/>
</dbReference>
<dbReference type="Pfam" id="PF12849">
    <property type="entry name" value="PBP_like_2"/>
    <property type="match status" value="1"/>
</dbReference>
<dbReference type="eggNOG" id="COG0226">
    <property type="taxonomic scope" value="Bacteria"/>
</dbReference>
<proteinExistence type="predicted"/>
<reference evidence="4 5" key="1">
    <citation type="submission" date="2013-04" db="EMBL/GenBank/DDBJ databases">
        <authorList>
            <person name="Kuznetsov B."/>
            <person name="Ivanovsky R."/>
        </authorList>
    </citation>
    <scope>NUCLEOTIDE SEQUENCE [LARGE SCALE GENOMIC DNA]</scope>
    <source>
        <strain evidence="4 5">MGU-K5</strain>
    </source>
</reference>
<dbReference type="InterPro" id="IPR024370">
    <property type="entry name" value="PBP_domain"/>
</dbReference>
<evidence type="ECO:0000313" key="5">
    <source>
        <dbReference type="Proteomes" id="UP000015350"/>
    </source>
</evidence>
<accession>S9S8Z0</accession>
<gene>
    <name evidence="4" type="ORF">K678_05863</name>
</gene>
<evidence type="ECO:0000256" key="2">
    <source>
        <dbReference type="SAM" id="SignalP"/>
    </source>
</evidence>
<dbReference type="Proteomes" id="UP000015350">
    <property type="component" value="Unassembled WGS sequence"/>
</dbReference>
<sequence>MAFDVFARFCRFASVVLIAGGGLASANALAGTVTIGGTGSALPAVRALAERFQAGHPATHIEVPSSLGTSGGIRAVAAGAIDLSVSARPLTAPETASGLHYVAWGRTPFMVVVSPQVGENAITLDGLADILAGRRTHWSNGEPITPVLRPPSDSDSTVLAAASPALAAALATAHARPGMLIAVTDQDAAATMVGASGGIGTLTLAQKIGEALPLKPLTLNGQTPDPATLANGHYPLSKTYWIVSGTAPSGEAREVLAYLTGPQATRLLETFGIIPPP</sequence>
<dbReference type="AlphaFoldDB" id="S9S8Z0"/>
<evidence type="ECO:0000313" key="4">
    <source>
        <dbReference type="EMBL" id="EPY02382.1"/>
    </source>
</evidence>
<protein>
    <submittedName>
        <fullName evidence="4">Periplasmic solute-binding protein</fullName>
    </submittedName>
</protein>
<evidence type="ECO:0000256" key="1">
    <source>
        <dbReference type="ARBA" id="ARBA00022729"/>
    </source>
</evidence>
<dbReference type="STRING" id="1316936.K678_05863"/>
<organism evidence="4 5">
    <name type="scientific">Magnetospirillum fulvum MGU-K5</name>
    <dbReference type="NCBI Taxonomy" id="1316936"/>
    <lineage>
        <taxon>Bacteria</taxon>
        <taxon>Pseudomonadati</taxon>
        <taxon>Pseudomonadota</taxon>
        <taxon>Alphaproteobacteria</taxon>
        <taxon>Rhodospirillales</taxon>
        <taxon>Rhodospirillaceae</taxon>
        <taxon>Magnetospirillum</taxon>
    </lineage>
</organism>
<dbReference type="RefSeq" id="WP_021131528.1">
    <property type="nucleotide sequence ID" value="NZ_AQPH01000015.1"/>
</dbReference>
<name>S9S8Z0_MAGFU</name>
<dbReference type="EMBL" id="AQPH01000015">
    <property type="protein sequence ID" value="EPY02382.1"/>
    <property type="molecule type" value="Genomic_DNA"/>
</dbReference>
<dbReference type="InterPro" id="IPR050811">
    <property type="entry name" value="Phosphate_ABC_transporter"/>
</dbReference>
<feature type="domain" description="PBP" evidence="3">
    <location>
        <begin position="27"/>
        <end position="261"/>
    </location>
</feature>
<comment type="caution">
    <text evidence="4">The sequence shown here is derived from an EMBL/GenBank/DDBJ whole genome shotgun (WGS) entry which is preliminary data.</text>
</comment>
<dbReference type="SUPFAM" id="SSF53850">
    <property type="entry name" value="Periplasmic binding protein-like II"/>
    <property type="match status" value="1"/>
</dbReference>
<keyword evidence="1 2" id="KW-0732">Signal</keyword>
<feature type="chain" id="PRO_5004556713" evidence="2">
    <location>
        <begin position="31"/>
        <end position="277"/>
    </location>
</feature>
<dbReference type="PANTHER" id="PTHR30570:SF1">
    <property type="entry name" value="PHOSPHATE-BINDING PROTEIN PSTS"/>
    <property type="match status" value="1"/>
</dbReference>
<evidence type="ECO:0000259" key="3">
    <source>
        <dbReference type="Pfam" id="PF12849"/>
    </source>
</evidence>
<dbReference type="PANTHER" id="PTHR30570">
    <property type="entry name" value="PERIPLASMIC PHOSPHATE BINDING COMPONENT OF PHOSPHATE ABC TRANSPORTER"/>
    <property type="match status" value="1"/>
</dbReference>
<feature type="signal peptide" evidence="2">
    <location>
        <begin position="1"/>
        <end position="30"/>
    </location>
</feature>